<proteinExistence type="predicted"/>
<protein>
    <submittedName>
        <fullName evidence="1">Uncharacterized protein</fullName>
    </submittedName>
</protein>
<name>A0A0L6VAQ7_9BASI</name>
<dbReference type="VEuPathDB" id="FungiDB:VP01_220g4"/>
<sequence>MEDIGIKIEEDIITYDLLNQLPSSLDNIKQKITHSPEGNEINPETLLHHLEIHLNKLRVSNSNQGELIAATMYTSEDQRFTSGTHNPNSKTHTKDKCWAIYPQKRVAFLKKRDKSQMKAKTG</sequence>
<dbReference type="OrthoDB" id="10371121at2759"/>
<comment type="caution">
    <text evidence="1">The sequence shown here is derived from an EMBL/GenBank/DDBJ whole genome shotgun (WGS) entry which is preliminary data.</text>
</comment>
<dbReference type="AlphaFoldDB" id="A0A0L6VAQ7"/>
<keyword evidence="2" id="KW-1185">Reference proteome</keyword>
<dbReference type="EMBL" id="LAVV01007070">
    <property type="protein sequence ID" value="KNZ57215.1"/>
    <property type="molecule type" value="Genomic_DNA"/>
</dbReference>
<evidence type="ECO:0000313" key="1">
    <source>
        <dbReference type="EMBL" id="KNZ57215.1"/>
    </source>
</evidence>
<gene>
    <name evidence="1" type="ORF">VP01_220g4</name>
</gene>
<accession>A0A0L6VAQ7</accession>
<organism evidence="1 2">
    <name type="scientific">Puccinia sorghi</name>
    <dbReference type="NCBI Taxonomy" id="27349"/>
    <lineage>
        <taxon>Eukaryota</taxon>
        <taxon>Fungi</taxon>
        <taxon>Dikarya</taxon>
        <taxon>Basidiomycota</taxon>
        <taxon>Pucciniomycotina</taxon>
        <taxon>Pucciniomycetes</taxon>
        <taxon>Pucciniales</taxon>
        <taxon>Pucciniaceae</taxon>
        <taxon>Puccinia</taxon>
    </lineage>
</organism>
<evidence type="ECO:0000313" key="2">
    <source>
        <dbReference type="Proteomes" id="UP000037035"/>
    </source>
</evidence>
<reference evidence="1 2" key="1">
    <citation type="submission" date="2015-08" db="EMBL/GenBank/DDBJ databases">
        <title>Next Generation Sequencing and Analysis of the Genome of Puccinia sorghi L Schw, the Causal Agent of Maize Common Rust.</title>
        <authorList>
            <person name="Rochi L."/>
            <person name="Burguener G."/>
            <person name="Darino M."/>
            <person name="Turjanski A."/>
            <person name="Kreff E."/>
            <person name="Dieguez M.J."/>
            <person name="Sacco F."/>
        </authorList>
    </citation>
    <scope>NUCLEOTIDE SEQUENCE [LARGE SCALE GENOMIC DNA]</scope>
    <source>
        <strain evidence="1 2">RO10H11247</strain>
    </source>
</reference>
<dbReference type="Proteomes" id="UP000037035">
    <property type="component" value="Unassembled WGS sequence"/>
</dbReference>